<organism evidence="1 2">
    <name type="scientific">Natronocalculus amylovorans</name>
    <dbReference type="NCBI Taxonomy" id="2917812"/>
    <lineage>
        <taxon>Archaea</taxon>
        <taxon>Methanobacteriati</taxon>
        <taxon>Methanobacteriota</taxon>
        <taxon>Stenosarchaea group</taxon>
        <taxon>Halobacteria</taxon>
        <taxon>Halobacteriales</taxon>
        <taxon>Haloferacaceae</taxon>
        <taxon>Natronocalculus</taxon>
    </lineage>
</organism>
<name>A0AAE3FX99_9EURY</name>
<dbReference type="InterPro" id="IPR011256">
    <property type="entry name" value="Reg_factor_effector_dom_sf"/>
</dbReference>
<dbReference type="RefSeq" id="WP_250583550.1">
    <property type="nucleotide sequence ID" value="NZ_JAKRVX010000002.1"/>
</dbReference>
<dbReference type="PANTHER" id="PTHR11220:SF1">
    <property type="entry name" value="HEME-BINDING PROTEIN 2"/>
    <property type="match status" value="1"/>
</dbReference>
<dbReference type="Pfam" id="PF04832">
    <property type="entry name" value="SOUL"/>
    <property type="match status" value="1"/>
</dbReference>
<evidence type="ECO:0000313" key="1">
    <source>
        <dbReference type="EMBL" id="MCL9816708.1"/>
    </source>
</evidence>
<protein>
    <submittedName>
        <fullName evidence="1">Heme-binding protein</fullName>
    </submittedName>
</protein>
<accession>A0AAE3FX99</accession>
<dbReference type="AlphaFoldDB" id="A0AAE3FX99"/>
<comment type="caution">
    <text evidence="1">The sequence shown here is derived from an EMBL/GenBank/DDBJ whole genome shotgun (WGS) entry which is preliminary data.</text>
</comment>
<reference evidence="1" key="1">
    <citation type="journal article" date="2022" name="Syst. Appl. Microbiol.">
        <title>Natronocalculus amylovorans gen. nov., sp. nov., and Natranaeroarchaeum aerophilus sp. nov., dominant culturable amylolytic natronoarchaea from hypersaline soda lakes in southwestern Siberia.</title>
        <authorList>
            <person name="Sorokin D.Y."/>
            <person name="Elcheninov A.G."/>
            <person name="Khizhniak T.V."/>
            <person name="Koenen M."/>
            <person name="Bale N.J."/>
            <person name="Damste J.S.S."/>
            <person name="Kublanov I.V."/>
        </authorList>
    </citation>
    <scope>NUCLEOTIDE SEQUENCE</scope>
    <source>
        <strain evidence="1">AArc-St2</strain>
    </source>
</reference>
<evidence type="ECO:0000313" key="2">
    <source>
        <dbReference type="Proteomes" id="UP001203207"/>
    </source>
</evidence>
<dbReference type="SUPFAM" id="SSF55136">
    <property type="entry name" value="Probable bacterial effector-binding domain"/>
    <property type="match status" value="1"/>
</dbReference>
<proteinExistence type="predicted"/>
<gene>
    <name evidence="1" type="ORF">AArcSt2_07095</name>
</gene>
<dbReference type="EMBL" id="JAKRVX010000002">
    <property type="protein sequence ID" value="MCL9816708.1"/>
    <property type="molecule type" value="Genomic_DNA"/>
</dbReference>
<reference evidence="1" key="2">
    <citation type="submission" date="2022-02" db="EMBL/GenBank/DDBJ databases">
        <authorList>
            <person name="Elcheninov A.G."/>
            <person name="Sorokin D.Y."/>
            <person name="Kublanov I.V."/>
        </authorList>
    </citation>
    <scope>NUCLEOTIDE SEQUENCE</scope>
    <source>
        <strain evidence="1">AArc-St2</strain>
    </source>
</reference>
<dbReference type="InterPro" id="IPR006917">
    <property type="entry name" value="SOUL_heme-bd"/>
</dbReference>
<sequence length="205" mass="22390">MKRGAKIAIGAAVAAAATWVGWGVYSSRTTAQVAYEVVGTANGVERRRYPALVTVETTAEDRSTAFRRLYRYITGANDGGTEIAMTAPVRTAGERMEMTAPLRTESAGSGVRMAFYLPASYAPETAPTPTEVGVSLTVEAPREIAVYQFSWYATGDRIKRATDHLLSTLEENGIRPTGKPFMMQYNAPWTPPFLRRHEVAVPIEP</sequence>
<dbReference type="PANTHER" id="PTHR11220">
    <property type="entry name" value="HEME-BINDING PROTEIN-RELATED"/>
    <property type="match status" value="1"/>
</dbReference>
<dbReference type="Proteomes" id="UP001203207">
    <property type="component" value="Unassembled WGS sequence"/>
</dbReference>
<keyword evidence="2" id="KW-1185">Reference proteome</keyword>
<dbReference type="Gene3D" id="3.20.80.10">
    <property type="entry name" value="Regulatory factor, effector binding domain"/>
    <property type="match status" value="1"/>
</dbReference>